<organism evidence="1 2">
    <name type="scientific">Rhizobium beringeri</name>
    <dbReference type="NCBI Taxonomy" id="3019934"/>
    <lineage>
        <taxon>Bacteria</taxon>
        <taxon>Pseudomonadati</taxon>
        <taxon>Pseudomonadota</taxon>
        <taxon>Alphaproteobacteria</taxon>
        <taxon>Hyphomicrobiales</taxon>
        <taxon>Rhizobiaceae</taxon>
        <taxon>Rhizobium/Agrobacterium group</taxon>
        <taxon>Rhizobium</taxon>
    </lineage>
</organism>
<evidence type="ECO:0000313" key="2">
    <source>
        <dbReference type="Proteomes" id="UP000291302"/>
    </source>
</evidence>
<keyword evidence="2" id="KW-1185">Reference proteome</keyword>
<sequence length="144" mass="15289">MQSTTAQSLDVNTRPTQLHHVGKDLEAIAGLARRSWRLNFRRPGELSRAIDSDPCNKCRGDSATINSIVLAGAVTTALASMAGAAPLTKAESAAAIAAHKEKCCGCAQEAAARRVDITGRDFAGRNLREAAEGHDLTFDLGFKR</sequence>
<reference evidence="1 2" key="1">
    <citation type="submission" date="2019-02" db="EMBL/GenBank/DDBJ databases">
        <title>The genomic architecture of introgression among sibling species of bacteria.</title>
        <authorList>
            <person name="Cavassim M.I.A."/>
            <person name="Moeskjaer S."/>
            <person name="Moslemi C."/>
            <person name="Fields B."/>
            <person name="Bachmann A."/>
            <person name="Vilhjalmsson B."/>
            <person name="Schierup M.H."/>
            <person name="Young J.P.W."/>
            <person name="Andersen S.U."/>
        </authorList>
    </citation>
    <scope>NUCLEOTIDE SEQUENCE [LARGE SCALE GENOMIC DNA]</scope>
    <source>
        <strain evidence="1 2">SM51</strain>
    </source>
</reference>
<accession>A0ABY1XHP9</accession>
<dbReference type="RefSeq" id="WP_130767465.1">
    <property type="nucleotide sequence ID" value="NZ_CP140853.1"/>
</dbReference>
<proteinExistence type="predicted"/>
<gene>
    <name evidence="1" type="ORF">ELH03_34540</name>
</gene>
<protein>
    <submittedName>
        <fullName evidence="1">Uncharacterized protein</fullName>
    </submittedName>
</protein>
<dbReference type="EMBL" id="SILG01000006">
    <property type="protein sequence ID" value="TBE58172.1"/>
    <property type="molecule type" value="Genomic_DNA"/>
</dbReference>
<dbReference type="Proteomes" id="UP000291302">
    <property type="component" value="Unassembled WGS sequence"/>
</dbReference>
<evidence type="ECO:0000313" key="1">
    <source>
        <dbReference type="EMBL" id="TBE58172.1"/>
    </source>
</evidence>
<name>A0ABY1XHP9_9HYPH</name>
<comment type="caution">
    <text evidence="1">The sequence shown here is derived from an EMBL/GenBank/DDBJ whole genome shotgun (WGS) entry which is preliminary data.</text>
</comment>